<evidence type="ECO:0000256" key="1">
    <source>
        <dbReference type="ARBA" id="ARBA00004141"/>
    </source>
</evidence>
<evidence type="ECO:0000256" key="2">
    <source>
        <dbReference type="ARBA" id="ARBA00022692"/>
    </source>
</evidence>
<dbReference type="PANTHER" id="PTHR48022">
    <property type="entry name" value="PLASTIDIC GLUCOSE TRANSPORTER 4"/>
    <property type="match status" value="1"/>
</dbReference>
<evidence type="ECO:0000256" key="5">
    <source>
        <dbReference type="SAM" id="Phobius"/>
    </source>
</evidence>
<gene>
    <name evidence="6" type="ORF">FSUBG_8537</name>
</gene>
<dbReference type="InterPro" id="IPR036259">
    <property type="entry name" value="MFS_trans_sf"/>
</dbReference>
<proteinExistence type="predicted"/>
<feature type="transmembrane region" description="Helical" evidence="5">
    <location>
        <begin position="39"/>
        <end position="60"/>
    </location>
</feature>
<dbReference type="Proteomes" id="UP000547976">
    <property type="component" value="Unassembled WGS sequence"/>
</dbReference>
<feature type="transmembrane region" description="Helical" evidence="5">
    <location>
        <begin position="72"/>
        <end position="93"/>
    </location>
</feature>
<protein>
    <submittedName>
        <fullName evidence="6">MFS maltose permease</fullName>
    </submittedName>
</protein>
<comment type="caution">
    <text evidence="6">The sequence shown here is derived from an EMBL/GenBank/DDBJ whole genome shotgun (WGS) entry which is preliminary data.</text>
</comment>
<evidence type="ECO:0000256" key="3">
    <source>
        <dbReference type="ARBA" id="ARBA00022989"/>
    </source>
</evidence>
<dbReference type="InterPro" id="IPR050360">
    <property type="entry name" value="MFS_Sugar_Transporters"/>
</dbReference>
<organism evidence="6 7">
    <name type="scientific">Gibberella subglutinans</name>
    <name type="common">Fusarium subglutinans</name>
    <dbReference type="NCBI Taxonomy" id="42677"/>
    <lineage>
        <taxon>Eukaryota</taxon>
        <taxon>Fungi</taxon>
        <taxon>Dikarya</taxon>
        <taxon>Ascomycota</taxon>
        <taxon>Pezizomycotina</taxon>
        <taxon>Sordariomycetes</taxon>
        <taxon>Hypocreomycetidae</taxon>
        <taxon>Hypocreales</taxon>
        <taxon>Nectriaceae</taxon>
        <taxon>Fusarium</taxon>
        <taxon>Fusarium fujikuroi species complex</taxon>
    </lineage>
</organism>
<dbReference type="GO" id="GO:0016020">
    <property type="term" value="C:membrane"/>
    <property type="evidence" value="ECO:0007669"/>
    <property type="project" value="UniProtKB-SubCell"/>
</dbReference>
<name>A0A8H5PJA3_GIBSU</name>
<keyword evidence="7" id="KW-1185">Reference proteome</keyword>
<keyword evidence="3 5" id="KW-1133">Transmembrane helix</keyword>
<dbReference type="Pfam" id="PF00083">
    <property type="entry name" value="Sugar_tr"/>
    <property type="match status" value="1"/>
</dbReference>
<dbReference type="RefSeq" id="XP_036536027.1">
    <property type="nucleotide sequence ID" value="XM_036686954.1"/>
</dbReference>
<dbReference type="OrthoDB" id="6612291at2759"/>
<dbReference type="PANTHER" id="PTHR48022:SF2">
    <property type="entry name" value="PLASTIDIC GLUCOSE TRANSPORTER 4"/>
    <property type="match status" value="1"/>
</dbReference>
<dbReference type="InterPro" id="IPR005828">
    <property type="entry name" value="MFS_sugar_transport-like"/>
</dbReference>
<sequence length="106" mass="12230">MPFIIRYPREIAPNSIPCVFFAAATPSYAAEVAPLQLNGYLTVYVNLCWVMGKMISFGVLTSMLKYPTEWSYRIPFAIQWGWPPFMIVAIFLAPDLNWPDSLWYRS</sequence>
<dbReference type="Gene3D" id="1.20.1250.20">
    <property type="entry name" value="MFS general substrate transporter like domains"/>
    <property type="match status" value="1"/>
</dbReference>
<evidence type="ECO:0000313" key="7">
    <source>
        <dbReference type="Proteomes" id="UP000547976"/>
    </source>
</evidence>
<keyword evidence="4 5" id="KW-0472">Membrane</keyword>
<reference evidence="6 7" key="1">
    <citation type="submission" date="2020-05" db="EMBL/GenBank/DDBJ databases">
        <title>Identification and distribution of gene clusters putatively required for synthesis of sphingolipid metabolism inhibitors in phylogenetically diverse species of the filamentous fungus Fusarium.</title>
        <authorList>
            <person name="Kim H.-S."/>
            <person name="Busman M."/>
            <person name="Brown D.W."/>
            <person name="Divon H."/>
            <person name="Uhlig S."/>
            <person name="Proctor R.H."/>
        </authorList>
    </citation>
    <scope>NUCLEOTIDE SEQUENCE [LARGE SCALE GENOMIC DNA]</scope>
    <source>
        <strain evidence="6 7">NRRL 66333</strain>
    </source>
</reference>
<dbReference type="SUPFAM" id="SSF103473">
    <property type="entry name" value="MFS general substrate transporter"/>
    <property type="match status" value="1"/>
</dbReference>
<evidence type="ECO:0000256" key="4">
    <source>
        <dbReference type="ARBA" id="ARBA00023136"/>
    </source>
</evidence>
<dbReference type="EMBL" id="JAAOAV010000117">
    <property type="protein sequence ID" value="KAF5597502.1"/>
    <property type="molecule type" value="Genomic_DNA"/>
</dbReference>
<keyword evidence="2 5" id="KW-0812">Transmembrane</keyword>
<evidence type="ECO:0000313" key="6">
    <source>
        <dbReference type="EMBL" id="KAF5597502.1"/>
    </source>
</evidence>
<dbReference type="GeneID" id="59321672"/>
<dbReference type="GO" id="GO:0005351">
    <property type="term" value="F:carbohydrate:proton symporter activity"/>
    <property type="evidence" value="ECO:0007669"/>
    <property type="project" value="TreeGrafter"/>
</dbReference>
<dbReference type="AlphaFoldDB" id="A0A8H5PJA3"/>
<accession>A0A8H5PJA3</accession>
<comment type="subcellular location">
    <subcellularLocation>
        <location evidence="1">Membrane</location>
        <topology evidence="1">Multi-pass membrane protein</topology>
    </subcellularLocation>
</comment>